<feature type="domain" description="CobN/magnesium chelatase" evidence="2">
    <location>
        <begin position="121"/>
        <end position="1175"/>
    </location>
</feature>
<dbReference type="Proteomes" id="UP000675747">
    <property type="component" value="Unassembled WGS sequence"/>
</dbReference>
<accession>A0A8J7VU66</accession>
<dbReference type="PANTHER" id="PTHR44119">
    <property type="entry name" value="MAGNESIUM-CHELATASE SUBUNIT CHLH, CHLOROPLASTIC"/>
    <property type="match status" value="1"/>
</dbReference>
<feature type="signal peptide" evidence="1">
    <location>
        <begin position="1"/>
        <end position="17"/>
    </location>
</feature>
<protein>
    <submittedName>
        <fullName evidence="3">Cobaltochelatase subunit CobN</fullName>
        <ecNumber evidence="3">6.6.1.2</ecNumber>
    </submittedName>
</protein>
<evidence type="ECO:0000313" key="4">
    <source>
        <dbReference type="EMBL" id="MBS7455774.1"/>
    </source>
</evidence>
<dbReference type="PANTHER" id="PTHR44119:SF4">
    <property type="entry name" value="AEROBIC COBALTOCHELATASE SUBUNIT COBN"/>
    <property type="match status" value="1"/>
</dbReference>
<evidence type="ECO:0000313" key="3">
    <source>
        <dbReference type="EMBL" id="MBR0561873.1"/>
    </source>
</evidence>
<sequence length="1283" mass="137229">MAILWLLLACLLPQVGAAADGARMAIVATDFVLPEKSERLAAWGEPLGVEVLRWSPADAAAADWDTIDLLLLDVPRPSDARRVDAAIGDRLRAGGTPWFRVGGGPPAAGGLPAPVWRRFAGYYAGGGRDNYTHLLQAVARWRRREAILDLPPPRAMPRTGYYHPAAGAPFGEAGAYRAWMQAHGGGTRPRIGLIVSAGSVAGMQTAAVDAVAAALEARGLAPVPFWFEAGDPRGLQAALDGFEIEALVNMTHLQGGRARADELRALDVPVLQTMGTRMAPEDFASAESGIAQAMVAPFLTQPESWGLVDPIVISAVEEGREVPMPAQVGALADKLAALLRLRHAAPAERRLALMVWNYPGGERNFSASNLNVPRSILRVAAGLAGAGYDVPPLEEHALIADAQAMLAPFHRPETLDALLAGGRAALLPVARYRAWLDALPAARREALLAEWGTPEDAPEVRMVEGEPQFVVPRVAYGNLLLLPQPPRSRVVGADTHDTARMPDHAYLATYLWLREEGIHALLHFGTHGTQEWTPGKDRGLAADDVPWLAVGDLPVFYPYIQDNVGEAMQARRRGRATVISHQTPAFAPSGLYDELRDLHALVHEWMQAEPGPARGRTAQAIVDAAQAAHLDADIGWDAPGIEGDFDGFMAALHDHLHVLARSVVPLGLHEFGSPATPEHRLVTVMQQLGNDFYTAAGADPEEVLATESERLVDSAPYRLLERHLRDGAPLPGDPGLRGFLERARELDRHLAEPGEMEALLAALDGRFVPPGSGGDPVRNPDVPSGRNLYAFEADKLPTRAAYEAGGAALEDLLATYRAEHGGTQPRKLAVSLWSSEAMRHLGVLESQVLHAMGLRPRWDEGGRVVGLDIVPQAELGRPRIDVVVQVTSVYRDQFDAFMRMLAAAVDELAALDEAGNPIHRNVLAVAQTLEAGGMDRRAAHRLARLRLFGSAPGSYGSGLSAAVKDSTAWDEESALAEGFLDSQQYAFGTEDWGVTPADAGGSGNLLAQQLRGVEAALLSRSSNTHGLLSTDHPFEYLGGLSLAVRSLDGASPALYVADLRSSTPRTLGTARFLGEELRTRALNPQWIRAMQAEGYAGTLQVVDAVDNLFGWQVTDPASVRADQWQAMHDTFVRDTRGLDIDAWFEESNPAAQAQVVDRLLEAVRKEYWTADAQTLRELVARRQALDRMPGVPAAADATRAFAEAAARGFGLDAAASPPPPAAAGAATDAVRGQVLEEVGAAPAAPAPWPLALVALLALLAGGGVAQHRTNARSPPPTSLERSA</sequence>
<evidence type="ECO:0000313" key="5">
    <source>
        <dbReference type="Proteomes" id="UP000675747"/>
    </source>
</evidence>
<dbReference type="Pfam" id="PF02514">
    <property type="entry name" value="CobN-Mg_chel"/>
    <property type="match status" value="1"/>
</dbReference>
<name>A0A8J7VU66_9GAMM</name>
<dbReference type="EMBL" id="JAGQFT010000025">
    <property type="protein sequence ID" value="MBR0561873.1"/>
    <property type="molecule type" value="Genomic_DNA"/>
</dbReference>
<keyword evidence="3" id="KW-0436">Ligase</keyword>
<dbReference type="EMBL" id="JAGQFT020000001">
    <property type="protein sequence ID" value="MBS7455774.1"/>
    <property type="molecule type" value="Genomic_DNA"/>
</dbReference>
<evidence type="ECO:0000256" key="1">
    <source>
        <dbReference type="SAM" id="SignalP"/>
    </source>
</evidence>
<reference evidence="3" key="2">
    <citation type="submission" date="2021-04" db="EMBL/GenBank/DDBJ databases">
        <authorList>
            <person name="Karlyshev A.V."/>
        </authorList>
    </citation>
    <scope>NUCLEOTIDE SEQUENCE</scope>
    <source>
        <strain evidence="3">LMG 29479</strain>
    </source>
</reference>
<dbReference type="EC" id="6.6.1.2" evidence="3"/>
<comment type="caution">
    <text evidence="3">The sequence shown here is derived from an EMBL/GenBank/DDBJ whole genome shotgun (WGS) entry which is preliminary data.</text>
</comment>
<dbReference type="CDD" id="cd10150">
    <property type="entry name" value="CobN_like"/>
    <property type="match status" value="1"/>
</dbReference>
<dbReference type="NCBIfam" id="NF004644">
    <property type="entry name" value="PRK05989.2-2"/>
    <property type="match status" value="1"/>
</dbReference>
<gene>
    <name evidence="3" type="primary">cobN</name>
    <name evidence="4" type="ORF">KB893_001320</name>
    <name evidence="3" type="ORF">KB893_05005</name>
</gene>
<keyword evidence="1" id="KW-0732">Signal</keyword>
<organism evidence="3">
    <name type="scientific">Coralloluteibacterium stylophorae</name>
    <dbReference type="NCBI Taxonomy" id="1776034"/>
    <lineage>
        <taxon>Bacteria</taxon>
        <taxon>Pseudomonadati</taxon>
        <taxon>Pseudomonadota</taxon>
        <taxon>Gammaproteobacteria</taxon>
        <taxon>Lysobacterales</taxon>
        <taxon>Lysobacteraceae</taxon>
        <taxon>Coralloluteibacterium</taxon>
    </lineage>
</organism>
<feature type="chain" id="PRO_5042774220" evidence="1">
    <location>
        <begin position="18"/>
        <end position="1283"/>
    </location>
</feature>
<dbReference type="GO" id="GO:0051116">
    <property type="term" value="F:cobaltochelatase activity"/>
    <property type="evidence" value="ECO:0007669"/>
    <property type="project" value="UniProtKB-EC"/>
</dbReference>
<reference evidence="4 5" key="1">
    <citation type="journal article" date="2021" name="Microbiol. Resour. Announc.">
        <title>Draft Genome Sequence of Coralloluteibacterium stylophorae LMG 29479T.</title>
        <authorList>
            <person name="Karlyshev A.V."/>
            <person name="Kudryashova E.B."/>
            <person name="Ariskina E.V."/>
            <person name="Conroy A.P."/>
            <person name="Abidueva E.Y."/>
        </authorList>
    </citation>
    <scope>NUCLEOTIDE SEQUENCE [LARGE SCALE GENOMIC DNA]</scope>
    <source>
        <strain evidence="4 5">LMG 29479</strain>
    </source>
</reference>
<keyword evidence="5" id="KW-1185">Reference proteome</keyword>
<evidence type="ECO:0000259" key="2">
    <source>
        <dbReference type="Pfam" id="PF02514"/>
    </source>
</evidence>
<dbReference type="InterPro" id="IPR003672">
    <property type="entry name" value="CobN/Mg_chltase"/>
</dbReference>
<proteinExistence type="predicted"/>